<reference evidence="2" key="1">
    <citation type="journal article" date="2023" name="Mol. Phylogenet. Evol.">
        <title>Genome-scale phylogeny and comparative genomics of the fungal order Sordariales.</title>
        <authorList>
            <person name="Hensen N."/>
            <person name="Bonometti L."/>
            <person name="Westerberg I."/>
            <person name="Brannstrom I.O."/>
            <person name="Guillou S."/>
            <person name="Cros-Aarteil S."/>
            <person name="Calhoun S."/>
            <person name="Haridas S."/>
            <person name="Kuo A."/>
            <person name="Mondo S."/>
            <person name="Pangilinan J."/>
            <person name="Riley R."/>
            <person name="LaButti K."/>
            <person name="Andreopoulos B."/>
            <person name="Lipzen A."/>
            <person name="Chen C."/>
            <person name="Yan M."/>
            <person name="Daum C."/>
            <person name="Ng V."/>
            <person name="Clum A."/>
            <person name="Steindorff A."/>
            <person name="Ohm R.A."/>
            <person name="Martin F."/>
            <person name="Silar P."/>
            <person name="Natvig D.O."/>
            <person name="Lalanne C."/>
            <person name="Gautier V."/>
            <person name="Ament-Velasquez S.L."/>
            <person name="Kruys A."/>
            <person name="Hutchinson M.I."/>
            <person name="Powell A.J."/>
            <person name="Barry K."/>
            <person name="Miller A.N."/>
            <person name="Grigoriev I.V."/>
            <person name="Debuchy R."/>
            <person name="Gladieux P."/>
            <person name="Hiltunen Thoren M."/>
            <person name="Johannesson H."/>
        </authorList>
    </citation>
    <scope>NUCLEOTIDE SEQUENCE</scope>
    <source>
        <strain evidence="2">PSN243</strain>
    </source>
</reference>
<evidence type="ECO:0000313" key="3">
    <source>
        <dbReference type="Proteomes" id="UP001321760"/>
    </source>
</evidence>
<evidence type="ECO:0000256" key="1">
    <source>
        <dbReference type="SAM" id="MobiDB-lite"/>
    </source>
</evidence>
<feature type="compositionally biased region" description="Basic residues" evidence="1">
    <location>
        <begin position="98"/>
        <end position="107"/>
    </location>
</feature>
<dbReference type="AlphaFoldDB" id="A0AAV9GM42"/>
<name>A0AAV9GM42_9PEZI</name>
<keyword evidence="3" id="KW-1185">Reference proteome</keyword>
<proteinExistence type="predicted"/>
<dbReference type="Proteomes" id="UP001321760">
    <property type="component" value="Unassembled WGS sequence"/>
</dbReference>
<evidence type="ECO:0000313" key="2">
    <source>
        <dbReference type="EMBL" id="KAK4448786.1"/>
    </source>
</evidence>
<protein>
    <recommendedName>
        <fullName evidence="4">HTH psq-type domain-containing protein</fullName>
    </recommendedName>
</protein>
<feature type="region of interest" description="Disordered" evidence="1">
    <location>
        <begin position="69"/>
        <end position="129"/>
    </location>
</feature>
<sequence>MSSPENNTIEASEPNLSETDRKFLEMAITCLKTPPEIDIQKLAVKMNVKPKTISNRWGELRKKLFANEGAAPATNGIVPQTPRKRKAPAAAGGENAKKTPRSAKGKKASQLVEVTKEENSEEEDDAGVV</sequence>
<reference evidence="2" key="2">
    <citation type="submission" date="2023-05" db="EMBL/GenBank/DDBJ databases">
        <authorList>
            <consortium name="Lawrence Berkeley National Laboratory"/>
            <person name="Steindorff A."/>
            <person name="Hensen N."/>
            <person name="Bonometti L."/>
            <person name="Westerberg I."/>
            <person name="Brannstrom I.O."/>
            <person name="Guillou S."/>
            <person name="Cros-Aarteil S."/>
            <person name="Calhoun S."/>
            <person name="Haridas S."/>
            <person name="Kuo A."/>
            <person name="Mondo S."/>
            <person name="Pangilinan J."/>
            <person name="Riley R."/>
            <person name="Labutti K."/>
            <person name="Andreopoulos B."/>
            <person name="Lipzen A."/>
            <person name="Chen C."/>
            <person name="Yanf M."/>
            <person name="Daum C."/>
            <person name="Ng V."/>
            <person name="Clum A."/>
            <person name="Ohm R."/>
            <person name="Martin F."/>
            <person name="Silar P."/>
            <person name="Natvig D."/>
            <person name="Lalanne C."/>
            <person name="Gautier V."/>
            <person name="Ament-Velasquez S.L."/>
            <person name="Kruys A."/>
            <person name="Hutchinson M.I."/>
            <person name="Powell A.J."/>
            <person name="Barry K."/>
            <person name="Miller A.N."/>
            <person name="Grigoriev I.V."/>
            <person name="Debuchy R."/>
            <person name="Gladieux P."/>
            <person name="Thoren M.H."/>
            <person name="Johannesson H."/>
        </authorList>
    </citation>
    <scope>NUCLEOTIDE SEQUENCE</scope>
    <source>
        <strain evidence="2">PSN243</strain>
    </source>
</reference>
<organism evidence="2 3">
    <name type="scientific">Podospora aff. communis PSN243</name>
    <dbReference type="NCBI Taxonomy" id="3040156"/>
    <lineage>
        <taxon>Eukaryota</taxon>
        <taxon>Fungi</taxon>
        <taxon>Dikarya</taxon>
        <taxon>Ascomycota</taxon>
        <taxon>Pezizomycotina</taxon>
        <taxon>Sordariomycetes</taxon>
        <taxon>Sordariomycetidae</taxon>
        <taxon>Sordariales</taxon>
        <taxon>Podosporaceae</taxon>
        <taxon>Podospora</taxon>
    </lineage>
</organism>
<accession>A0AAV9GM42</accession>
<feature type="compositionally biased region" description="Acidic residues" evidence="1">
    <location>
        <begin position="119"/>
        <end position="129"/>
    </location>
</feature>
<comment type="caution">
    <text evidence="2">The sequence shown here is derived from an EMBL/GenBank/DDBJ whole genome shotgun (WGS) entry which is preliminary data.</text>
</comment>
<dbReference type="EMBL" id="MU865941">
    <property type="protein sequence ID" value="KAK4448786.1"/>
    <property type="molecule type" value="Genomic_DNA"/>
</dbReference>
<gene>
    <name evidence="2" type="ORF">QBC34DRAFT_438899</name>
</gene>
<evidence type="ECO:0008006" key="4">
    <source>
        <dbReference type="Google" id="ProtNLM"/>
    </source>
</evidence>